<sequence>MNAIAFHPAADGADVGEWLMRDTAAFSERANTIWQNSSAPEGDHPYRRKYGLGEDLVWVYGKPGFVNGEDIQNAVVVPYFKGSTNEIISLRFIVTNEDGDERDIWLRGDSEYVGAYARFGACKTDTVLVTWSFSDGASLFAATPYCVAVPENPACVGIVAATLASAHRTTRVVVCSDEVSRTAAEVAARMIGAPLVTPSADNGSYRYESFVHLHQQMGADALCVLVDSADVPKSNVSTDGAPTDIAPWPLESPDINELVATVKQTVRRFSVLTDVQSFVVALWIIVSHVMDLMPFSPILGLYSPTKGCGKTTVLGVLRLLVYRPIVAANLTPAYLYHIIARWMPTMLIDEGDTFVHKNSDLTGIINSGHTRISGFVGKMNNGQPKTHPVFCGKVLAMIGRPPATIYHRSIPIHLRRKLSNETVEPLYYANEAEFAQLKSKIVRWAIDNRSAIEKARPPRLRVADSRMADNFVPLLSVASLGGEELLDRVLICTET</sequence>
<evidence type="ECO:0000259" key="1">
    <source>
        <dbReference type="Pfam" id="PF12307"/>
    </source>
</evidence>
<feature type="domain" description="DUF3631" evidence="1">
    <location>
        <begin position="413"/>
        <end position="484"/>
    </location>
</feature>
<reference evidence="2 3" key="1">
    <citation type="submission" date="2023-12" db="EMBL/GenBank/DDBJ databases">
        <title>Genome sequencing and assembly of bacterial species from a model synthetic community.</title>
        <authorList>
            <person name="Hogle S.L."/>
        </authorList>
    </citation>
    <scope>NUCLEOTIDE SEQUENCE [LARGE SCALE GENOMIC DNA]</scope>
    <source>
        <strain evidence="2 3">HAMBI 2494</strain>
    </source>
</reference>
<protein>
    <submittedName>
        <fullName evidence="2">DUF3631 domain-containing protein</fullName>
    </submittedName>
</protein>
<dbReference type="EMBL" id="CP139965">
    <property type="protein sequence ID" value="WQD75491.1"/>
    <property type="molecule type" value="Genomic_DNA"/>
</dbReference>
<name>A0ABZ0WDS1_9BURK</name>
<evidence type="ECO:0000313" key="2">
    <source>
        <dbReference type="EMBL" id="WQD75491.1"/>
    </source>
</evidence>
<keyword evidence="3" id="KW-1185">Reference proteome</keyword>
<gene>
    <name evidence="2" type="ORF">U0042_15085</name>
</gene>
<dbReference type="Pfam" id="PF12307">
    <property type="entry name" value="DUF3631"/>
    <property type="match status" value="1"/>
</dbReference>
<evidence type="ECO:0000313" key="3">
    <source>
        <dbReference type="Proteomes" id="UP001325479"/>
    </source>
</evidence>
<proteinExistence type="predicted"/>
<dbReference type="Proteomes" id="UP001325479">
    <property type="component" value="Chromosome"/>
</dbReference>
<organism evidence="2 3">
    <name type="scientific">Paraburkholderia kururiensis</name>
    <dbReference type="NCBI Taxonomy" id="984307"/>
    <lineage>
        <taxon>Bacteria</taxon>
        <taxon>Pseudomonadati</taxon>
        <taxon>Pseudomonadota</taxon>
        <taxon>Betaproteobacteria</taxon>
        <taxon>Burkholderiales</taxon>
        <taxon>Burkholderiaceae</taxon>
        <taxon>Paraburkholderia</taxon>
    </lineage>
</organism>
<accession>A0ABZ0WDS1</accession>
<dbReference type="RefSeq" id="WP_157977794.1">
    <property type="nucleotide sequence ID" value="NZ_CP139965.1"/>
</dbReference>
<dbReference type="InterPro" id="IPR022081">
    <property type="entry name" value="DUF3631"/>
</dbReference>